<dbReference type="EMBL" id="BARW01007274">
    <property type="protein sequence ID" value="GAI86304.1"/>
    <property type="molecule type" value="Genomic_DNA"/>
</dbReference>
<name>X1U1X7_9ZZZZ</name>
<dbReference type="Gene3D" id="3.40.50.2000">
    <property type="entry name" value="Glycogen Phosphorylase B"/>
    <property type="match status" value="1"/>
</dbReference>
<protein>
    <recommendedName>
        <fullName evidence="1">Glycosyl transferase family 1 domain-containing protein</fullName>
    </recommendedName>
</protein>
<dbReference type="Pfam" id="PF00534">
    <property type="entry name" value="Glycos_transf_1"/>
    <property type="match status" value="1"/>
</dbReference>
<comment type="caution">
    <text evidence="2">The sequence shown here is derived from an EMBL/GenBank/DDBJ whole genome shotgun (WGS) entry which is preliminary data.</text>
</comment>
<organism evidence="2">
    <name type="scientific">marine sediment metagenome</name>
    <dbReference type="NCBI Taxonomy" id="412755"/>
    <lineage>
        <taxon>unclassified sequences</taxon>
        <taxon>metagenomes</taxon>
        <taxon>ecological metagenomes</taxon>
    </lineage>
</organism>
<evidence type="ECO:0000259" key="1">
    <source>
        <dbReference type="Pfam" id="PF00534"/>
    </source>
</evidence>
<dbReference type="AlphaFoldDB" id="X1U1X7"/>
<dbReference type="InterPro" id="IPR001296">
    <property type="entry name" value="Glyco_trans_1"/>
</dbReference>
<gene>
    <name evidence="2" type="ORF">S12H4_15178</name>
</gene>
<sequence>MAAKKPIVAAVTPQVKELLGNEERGLLYPIGDADALAKKIMMLIEDRELGKVLAEKAFEEVKKNHTWAKRIGLLFNTLYGKGLIKERGYDFP</sequence>
<proteinExistence type="predicted"/>
<accession>X1U1X7</accession>
<dbReference type="GO" id="GO:0016757">
    <property type="term" value="F:glycosyltransferase activity"/>
    <property type="evidence" value="ECO:0007669"/>
    <property type="project" value="InterPro"/>
</dbReference>
<feature type="domain" description="Glycosyl transferase family 1" evidence="1">
    <location>
        <begin position="1"/>
        <end position="58"/>
    </location>
</feature>
<evidence type="ECO:0000313" key="2">
    <source>
        <dbReference type="EMBL" id="GAI86304.1"/>
    </source>
</evidence>
<reference evidence="2" key="1">
    <citation type="journal article" date="2014" name="Front. Microbiol.">
        <title>High frequency of phylogenetically diverse reductive dehalogenase-homologous genes in deep subseafloor sedimentary metagenomes.</title>
        <authorList>
            <person name="Kawai M."/>
            <person name="Futagami T."/>
            <person name="Toyoda A."/>
            <person name="Takaki Y."/>
            <person name="Nishi S."/>
            <person name="Hori S."/>
            <person name="Arai W."/>
            <person name="Tsubouchi T."/>
            <person name="Morono Y."/>
            <person name="Uchiyama I."/>
            <person name="Ito T."/>
            <person name="Fujiyama A."/>
            <person name="Inagaki F."/>
            <person name="Takami H."/>
        </authorList>
    </citation>
    <scope>NUCLEOTIDE SEQUENCE</scope>
    <source>
        <strain evidence="2">Expedition CK06-06</strain>
    </source>
</reference>
<dbReference type="SUPFAM" id="SSF53756">
    <property type="entry name" value="UDP-Glycosyltransferase/glycogen phosphorylase"/>
    <property type="match status" value="1"/>
</dbReference>